<accession>A0A2W7TYG6</accession>
<proteinExistence type="predicted"/>
<comment type="caution">
    <text evidence="1">The sequence shown here is derived from an EMBL/GenBank/DDBJ whole genome shotgun (WGS) entry which is preliminary data.</text>
</comment>
<dbReference type="Proteomes" id="UP000249177">
    <property type="component" value="Unassembled WGS sequence"/>
</dbReference>
<protein>
    <submittedName>
        <fullName evidence="1">Uncharacterized protein</fullName>
    </submittedName>
</protein>
<dbReference type="EMBL" id="QKXH01000002">
    <property type="protein sequence ID" value="PZX94554.1"/>
    <property type="molecule type" value="Genomic_DNA"/>
</dbReference>
<sequence length="73" mass="8460">MSVGIPFSQSFIIGFLDVWIVRFLDLNFCFDIFLAPIEVEILFIFPLKIKRLQRIAGLAPENYFSSSRSLLVF</sequence>
<dbReference type="AlphaFoldDB" id="A0A2W7TYG6"/>
<reference evidence="1 2" key="1">
    <citation type="submission" date="2018-06" db="EMBL/GenBank/DDBJ databases">
        <title>Flavobacterium sp IMCC34762, genome.</title>
        <authorList>
            <person name="Joung Y."/>
            <person name="Cho J."/>
            <person name="Song J."/>
        </authorList>
    </citation>
    <scope>NUCLEOTIDE SEQUENCE [LARGE SCALE GENOMIC DNA]</scope>
    <source>
        <strain evidence="1 2">IMCC34762</strain>
    </source>
</reference>
<name>A0A2W7TYG6_9FLAO</name>
<gene>
    <name evidence="1" type="ORF">DOS84_03075</name>
</gene>
<evidence type="ECO:0000313" key="1">
    <source>
        <dbReference type="EMBL" id="PZX94554.1"/>
    </source>
</evidence>
<evidence type="ECO:0000313" key="2">
    <source>
        <dbReference type="Proteomes" id="UP000249177"/>
    </source>
</evidence>
<keyword evidence="2" id="KW-1185">Reference proteome</keyword>
<organism evidence="1 2">
    <name type="scientific">Flavobacterium aquariorum</name>
    <dbReference type="NCBI Taxonomy" id="2217670"/>
    <lineage>
        <taxon>Bacteria</taxon>
        <taxon>Pseudomonadati</taxon>
        <taxon>Bacteroidota</taxon>
        <taxon>Flavobacteriia</taxon>
        <taxon>Flavobacteriales</taxon>
        <taxon>Flavobacteriaceae</taxon>
        <taxon>Flavobacterium</taxon>
    </lineage>
</organism>